<feature type="region of interest" description="Disordered" evidence="1">
    <location>
        <begin position="158"/>
        <end position="199"/>
    </location>
</feature>
<reference evidence="3 4" key="1">
    <citation type="submission" date="2014-06" db="EMBL/GenBank/DDBJ databases">
        <title>Evolutionary Origins and Diversification of the Mycorrhizal Mutualists.</title>
        <authorList>
            <consortium name="DOE Joint Genome Institute"/>
            <consortium name="Mycorrhizal Genomics Consortium"/>
            <person name="Kohler A."/>
            <person name="Kuo A."/>
            <person name="Nagy L.G."/>
            <person name="Floudas D."/>
            <person name="Copeland A."/>
            <person name="Barry K.W."/>
            <person name="Cichocki N."/>
            <person name="Veneault-Fourrey C."/>
            <person name="LaButti K."/>
            <person name="Lindquist E.A."/>
            <person name="Lipzen A."/>
            <person name="Lundell T."/>
            <person name="Morin E."/>
            <person name="Murat C."/>
            <person name="Riley R."/>
            <person name="Ohm R."/>
            <person name="Sun H."/>
            <person name="Tunlid A."/>
            <person name="Henrissat B."/>
            <person name="Grigoriev I.V."/>
            <person name="Hibbett D.S."/>
            <person name="Martin F."/>
        </authorList>
    </citation>
    <scope>NUCLEOTIDE SEQUENCE [LARGE SCALE GENOMIC DNA]</scope>
    <source>
        <strain evidence="3 4">SS14</strain>
    </source>
</reference>
<feature type="region of interest" description="Disordered" evidence="1">
    <location>
        <begin position="73"/>
        <end position="107"/>
    </location>
</feature>
<dbReference type="EMBL" id="KN837145">
    <property type="protein sequence ID" value="KIJ40331.1"/>
    <property type="molecule type" value="Genomic_DNA"/>
</dbReference>
<feature type="compositionally biased region" description="Polar residues" evidence="1">
    <location>
        <begin position="170"/>
        <end position="188"/>
    </location>
</feature>
<dbReference type="HOGENOM" id="CLU_1300386_0_0_1"/>
<feature type="transmembrane region" description="Helical" evidence="2">
    <location>
        <begin position="30"/>
        <end position="50"/>
    </location>
</feature>
<evidence type="ECO:0000256" key="1">
    <source>
        <dbReference type="SAM" id="MobiDB-lite"/>
    </source>
</evidence>
<dbReference type="AlphaFoldDB" id="A0A0C9VQZ2"/>
<organism evidence="3 4">
    <name type="scientific">Sphaerobolus stellatus (strain SS14)</name>
    <dbReference type="NCBI Taxonomy" id="990650"/>
    <lineage>
        <taxon>Eukaryota</taxon>
        <taxon>Fungi</taxon>
        <taxon>Dikarya</taxon>
        <taxon>Basidiomycota</taxon>
        <taxon>Agaricomycotina</taxon>
        <taxon>Agaricomycetes</taxon>
        <taxon>Phallomycetidae</taxon>
        <taxon>Geastrales</taxon>
        <taxon>Sphaerobolaceae</taxon>
        <taxon>Sphaerobolus</taxon>
    </lineage>
</organism>
<dbReference type="Proteomes" id="UP000054279">
    <property type="component" value="Unassembled WGS sequence"/>
</dbReference>
<keyword evidence="4" id="KW-1185">Reference proteome</keyword>
<proteinExistence type="predicted"/>
<keyword evidence="2" id="KW-0472">Membrane</keyword>
<keyword evidence="2" id="KW-1133">Transmembrane helix</keyword>
<evidence type="ECO:0000313" key="4">
    <source>
        <dbReference type="Proteomes" id="UP000054279"/>
    </source>
</evidence>
<protein>
    <submittedName>
        <fullName evidence="3">Uncharacterized protein</fullName>
    </submittedName>
</protein>
<sequence>MDLGPYFWGTHIFNPPLIYTNKPRPNVNHIITATLVLIIAFILVFVWWFLGNKDHCSSCCCCYKTITREPNHEQHEHHQAHAQNRYPVPHPHPHPYPHSTRPGNLRSSSTINLNIPAQAAGQDDRYHHLEYIRLVFRSSPSWCSDGWTPSMNNTNFSPDPHSNFPGSLGPSFNNNTVPDSPTSSFSHSHNPKHFPRSSISSNIPLMSQVYVS</sequence>
<name>A0A0C9VQZ2_SPHS4</name>
<keyword evidence="2" id="KW-0812">Transmembrane</keyword>
<accession>A0A0C9VQZ2</accession>
<gene>
    <name evidence="3" type="ORF">M422DRAFT_256889</name>
</gene>
<evidence type="ECO:0000313" key="3">
    <source>
        <dbReference type="EMBL" id="KIJ40331.1"/>
    </source>
</evidence>
<evidence type="ECO:0000256" key="2">
    <source>
        <dbReference type="SAM" id="Phobius"/>
    </source>
</evidence>